<name>H1D2F6_9FIRM</name>
<dbReference type="InterPro" id="IPR023198">
    <property type="entry name" value="PGP-like_dom2"/>
</dbReference>
<dbReference type="InterPro" id="IPR036412">
    <property type="entry name" value="HAD-like_sf"/>
</dbReference>
<dbReference type="GO" id="GO:0005829">
    <property type="term" value="C:cytosol"/>
    <property type="evidence" value="ECO:0007669"/>
    <property type="project" value="TreeGrafter"/>
</dbReference>
<dbReference type="SFLD" id="SFLDS00003">
    <property type="entry name" value="Haloacid_Dehalogenase"/>
    <property type="match status" value="1"/>
</dbReference>
<dbReference type="PATRIC" id="fig|742743.3.peg.1816"/>
<gene>
    <name evidence="1" type="ORF">HMPREF9453_01787</name>
</gene>
<proteinExistence type="predicted"/>
<evidence type="ECO:0000313" key="2">
    <source>
        <dbReference type="Proteomes" id="UP000003277"/>
    </source>
</evidence>
<dbReference type="Gene3D" id="3.40.50.1000">
    <property type="entry name" value="HAD superfamily/HAD-like"/>
    <property type="match status" value="1"/>
</dbReference>
<accession>H1D2F6</accession>
<evidence type="ECO:0008006" key="3">
    <source>
        <dbReference type="Google" id="ProtNLM"/>
    </source>
</evidence>
<evidence type="ECO:0000313" key="1">
    <source>
        <dbReference type="EMBL" id="EHO62253.1"/>
    </source>
</evidence>
<dbReference type="RefSeq" id="WP_008860281.1">
    <property type="nucleotide sequence ID" value="NZ_JH591189.1"/>
</dbReference>
<sequence length="229" mass="25196">MKSYPVFLFDLDGTISESAPGIVKAVQYGLSFVGIHETDPEKLKTFIGPPLNVQMKKLYHMSDEDIVTAVTHFRELYETKGILDCRPYPGLAPFLKEAVDRGHTLAVASSKPEPFVKEIIAHFGFAPYFSVICGSDIGDELKKRGTRDQKARIIRKALSLLEKKGFSPAFLAAHTVMIGDTFYDIEGARENHLPAIGVSYGYGSREELERAGADAIVSSPKELSSLLLS</sequence>
<dbReference type="STRING" id="742743.HMPREF9453_01787"/>
<dbReference type="EMBL" id="ADLT01000058">
    <property type="protein sequence ID" value="EHO62253.1"/>
    <property type="molecule type" value="Genomic_DNA"/>
</dbReference>
<dbReference type="InterPro" id="IPR023214">
    <property type="entry name" value="HAD_sf"/>
</dbReference>
<keyword evidence="2" id="KW-1185">Reference proteome</keyword>
<dbReference type="InterPro" id="IPR041492">
    <property type="entry name" value="HAD_2"/>
</dbReference>
<comment type="caution">
    <text evidence="1">The sequence shown here is derived from an EMBL/GenBank/DDBJ whole genome shotgun (WGS) entry which is preliminary data.</text>
</comment>
<dbReference type="PANTHER" id="PTHR43434">
    <property type="entry name" value="PHOSPHOGLYCOLATE PHOSPHATASE"/>
    <property type="match status" value="1"/>
</dbReference>
<protein>
    <recommendedName>
        <fullName evidence="3">HAD hydrolase, family IA</fullName>
    </recommendedName>
</protein>
<dbReference type="Pfam" id="PF13419">
    <property type="entry name" value="HAD_2"/>
    <property type="match status" value="1"/>
</dbReference>
<dbReference type="GO" id="GO:0004713">
    <property type="term" value="F:protein tyrosine kinase activity"/>
    <property type="evidence" value="ECO:0007669"/>
    <property type="project" value="TreeGrafter"/>
</dbReference>
<dbReference type="HOGENOM" id="CLU_045011_19_4_9"/>
<dbReference type="Gene3D" id="1.10.150.240">
    <property type="entry name" value="Putative phosphatase, domain 2"/>
    <property type="match status" value="1"/>
</dbReference>
<dbReference type="eggNOG" id="COG0546">
    <property type="taxonomic scope" value="Bacteria"/>
</dbReference>
<dbReference type="Proteomes" id="UP000003277">
    <property type="component" value="Unassembled WGS sequence"/>
</dbReference>
<reference evidence="1 2" key="1">
    <citation type="submission" date="2011-11" db="EMBL/GenBank/DDBJ databases">
        <title>The Genome Sequence of Dialister succinatiphilus YIT 11850.</title>
        <authorList>
            <consortium name="The Broad Institute Genome Sequencing Platform"/>
            <person name="Earl A."/>
            <person name="Ward D."/>
            <person name="Feldgarden M."/>
            <person name="Gevers D."/>
            <person name="Morotomi M."/>
            <person name="Young S.K."/>
            <person name="Zeng Q."/>
            <person name="Gargeya S."/>
            <person name="Fitzgerald M."/>
            <person name="Haas B."/>
            <person name="Abouelleil A."/>
            <person name="Alvarado L."/>
            <person name="Arachchi H.M."/>
            <person name="Berlin A."/>
            <person name="Brown A."/>
            <person name="Chapman S.B."/>
            <person name="Dunbar C."/>
            <person name="Gearin G."/>
            <person name="Goldberg J."/>
            <person name="Griggs A."/>
            <person name="Gujja S."/>
            <person name="Heiman D."/>
            <person name="Howarth C."/>
            <person name="Lui A."/>
            <person name="MacDonald P.J.P."/>
            <person name="Montmayeur A."/>
            <person name="Murphy C."/>
            <person name="Neiman D."/>
            <person name="Pearson M."/>
            <person name="Priest M."/>
            <person name="Roberts A."/>
            <person name="Saif S."/>
            <person name="Shea T."/>
            <person name="Sisk P."/>
            <person name="Stolte C."/>
            <person name="Sykes S."/>
            <person name="Wortman J."/>
            <person name="Nusbaum C."/>
            <person name="Birren B."/>
        </authorList>
    </citation>
    <scope>NUCLEOTIDE SEQUENCE [LARGE SCALE GENOMIC DNA]</scope>
    <source>
        <strain evidence="1 2">YIT 11850</strain>
    </source>
</reference>
<dbReference type="SFLD" id="SFLDG01129">
    <property type="entry name" value="C1.5:_HAD__Beta-PGM__Phosphata"/>
    <property type="match status" value="1"/>
</dbReference>
<dbReference type="OrthoDB" id="9792518at2"/>
<dbReference type="SUPFAM" id="SSF56784">
    <property type="entry name" value="HAD-like"/>
    <property type="match status" value="1"/>
</dbReference>
<dbReference type="PANTHER" id="PTHR43434:SF20">
    <property type="entry name" value="5'-NUCLEOTIDASE"/>
    <property type="match status" value="1"/>
</dbReference>
<dbReference type="InterPro" id="IPR050155">
    <property type="entry name" value="HAD-like_hydrolase_sf"/>
</dbReference>
<organism evidence="1 2">
    <name type="scientific">Dialister succinatiphilus YIT 11850</name>
    <dbReference type="NCBI Taxonomy" id="742743"/>
    <lineage>
        <taxon>Bacteria</taxon>
        <taxon>Bacillati</taxon>
        <taxon>Bacillota</taxon>
        <taxon>Negativicutes</taxon>
        <taxon>Veillonellales</taxon>
        <taxon>Veillonellaceae</taxon>
        <taxon>Dialister</taxon>
    </lineage>
</organism>
<dbReference type="AlphaFoldDB" id="H1D2F6"/>